<feature type="transmembrane region" description="Helical" evidence="5">
    <location>
        <begin position="167"/>
        <end position="191"/>
    </location>
</feature>
<reference evidence="8" key="1">
    <citation type="submission" date="2017-02" db="UniProtKB">
        <authorList>
            <consortium name="WormBaseParasite"/>
        </authorList>
    </citation>
    <scope>IDENTIFICATION</scope>
</reference>
<feature type="transmembrane region" description="Helical" evidence="5">
    <location>
        <begin position="267"/>
        <end position="289"/>
    </location>
</feature>
<evidence type="ECO:0000256" key="4">
    <source>
        <dbReference type="ARBA" id="ARBA00023136"/>
    </source>
</evidence>
<keyword evidence="4 5" id="KW-0472">Membrane</keyword>
<evidence type="ECO:0000256" key="3">
    <source>
        <dbReference type="ARBA" id="ARBA00022989"/>
    </source>
</evidence>
<dbReference type="InterPro" id="IPR052860">
    <property type="entry name" value="NRL-GPCR1"/>
</dbReference>
<dbReference type="PANTHER" id="PTHR47521:SF7">
    <property type="entry name" value="SERPENTINE RECEPTOR CLASS EPSILON-6"/>
    <property type="match status" value="1"/>
</dbReference>
<feature type="transmembrane region" description="Helical" evidence="5">
    <location>
        <begin position="49"/>
        <end position="69"/>
    </location>
</feature>
<evidence type="ECO:0000256" key="5">
    <source>
        <dbReference type="SAM" id="Phobius"/>
    </source>
</evidence>
<evidence type="ECO:0000313" key="8">
    <source>
        <dbReference type="WBParaSite" id="SMUV_0000314001-mRNA-1"/>
    </source>
</evidence>
<evidence type="ECO:0000256" key="1">
    <source>
        <dbReference type="ARBA" id="ARBA00004141"/>
    </source>
</evidence>
<evidence type="ECO:0000256" key="2">
    <source>
        <dbReference type="ARBA" id="ARBA00022692"/>
    </source>
</evidence>
<feature type="domain" description="G-protein coupled receptors family 1 profile" evidence="6">
    <location>
        <begin position="59"/>
        <end position="239"/>
    </location>
</feature>
<dbReference type="PROSITE" id="PS50262">
    <property type="entry name" value="G_PROTEIN_RECEP_F1_2"/>
    <property type="match status" value="1"/>
</dbReference>
<keyword evidence="7" id="KW-1185">Reference proteome</keyword>
<evidence type="ECO:0000259" key="6">
    <source>
        <dbReference type="PROSITE" id="PS50262"/>
    </source>
</evidence>
<dbReference type="GO" id="GO:0016020">
    <property type="term" value="C:membrane"/>
    <property type="evidence" value="ECO:0007669"/>
    <property type="project" value="UniProtKB-SubCell"/>
</dbReference>
<evidence type="ECO:0000313" key="7">
    <source>
        <dbReference type="Proteomes" id="UP000046393"/>
    </source>
</evidence>
<feature type="transmembrane region" description="Helical" evidence="5">
    <location>
        <begin position="81"/>
        <end position="101"/>
    </location>
</feature>
<dbReference type="PANTHER" id="PTHR47521">
    <property type="entry name" value="SERPENTINE RECEPTOR, CLASS E (EPSILON)-RELATED"/>
    <property type="match status" value="1"/>
</dbReference>
<dbReference type="WBParaSite" id="SMUV_0000314001-mRNA-1">
    <property type="protein sequence ID" value="SMUV_0000314001-mRNA-1"/>
    <property type="gene ID" value="SMUV_0000314001"/>
</dbReference>
<comment type="subcellular location">
    <subcellularLocation>
        <location evidence="1">Membrane</location>
        <topology evidence="1">Multi-pass membrane protein</topology>
    </subcellularLocation>
</comment>
<name>A0A0N5AFS2_9BILA</name>
<proteinExistence type="predicted"/>
<dbReference type="Pfam" id="PF10292">
    <property type="entry name" value="7TM_GPCR_Srab"/>
    <property type="match status" value="1"/>
</dbReference>
<dbReference type="InterPro" id="IPR017452">
    <property type="entry name" value="GPCR_Rhodpsn_7TM"/>
</dbReference>
<keyword evidence="3 5" id="KW-1133">Transmembrane helix</keyword>
<protein>
    <submittedName>
        <fullName evidence="8">G_PROTEIN_RECEP_F1_2 domain-containing protein</fullName>
    </submittedName>
</protein>
<sequence length="409" mass="46881">MKDVVEHSLTSDANKQIFQSPSLLICTAMKTLSREDAEEFLSSSLNNGFLIFDVTLDSVNLLATVYLYMEMRKTKLMHKNLRIMMLSLTLALSLFSFAMLWKNVWYLLLNNYDFCKSITMIYNVQCFVCRLLHDVLQNVFGVTLIGIAFERIIASLFLKNYGEFESALVPITVITIEWLAGIAVAVTFMIIDISNSRFTEGVLYLSCASIFTHPKETMNLFFTGSAGFGILCIALIFLYQYNKAEYQKIGKRTLSARYQLAENIINLRLLVPSFIIYGFFYTVSIIFLARVTNRVIAEGASEAVIKESWIYQQLQNLMCTLYTTIYCFLCFTLHTPMQQSLKEKLTWFRRSKEASDGRNVKIVGIRGQRLNFDSEGDLYFTKLNEMTKSSRSLKKFVPGDSLQIVTQKL</sequence>
<dbReference type="AlphaFoldDB" id="A0A0N5AFS2"/>
<dbReference type="InterPro" id="IPR019408">
    <property type="entry name" value="7TM_GPCR_serpentine_rcpt_Srab"/>
</dbReference>
<feature type="transmembrane region" description="Helical" evidence="5">
    <location>
        <begin position="139"/>
        <end position="158"/>
    </location>
</feature>
<feature type="transmembrane region" description="Helical" evidence="5">
    <location>
        <begin position="220"/>
        <end position="241"/>
    </location>
</feature>
<dbReference type="Gene3D" id="1.20.1070.10">
    <property type="entry name" value="Rhodopsin 7-helix transmembrane proteins"/>
    <property type="match status" value="1"/>
</dbReference>
<dbReference type="Proteomes" id="UP000046393">
    <property type="component" value="Unplaced"/>
</dbReference>
<organism evidence="7 8">
    <name type="scientific">Syphacia muris</name>
    <dbReference type="NCBI Taxonomy" id="451379"/>
    <lineage>
        <taxon>Eukaryota</taxon>
        <taxon>Metazoa</taxon>
        <taxon>Ecdysozoa</taxon>
        <taxon>Nematoda</taxon>
        <taxon>Chromadorea</taxon>
        <taxon>Rhabditida</taxon>
        <taxon>Spirurina</taxon>
        <taxon>Oxyuridomorpha</taxon>
        <taxon>Oxyuroidea</taxon>
        <taxon>Oxyuridae</taxon>
        <taxon>Syphacia</taxon>
    </lineage>
</organism>
<feature type="transmembrane region" description="Helical" evidence="5">
    <location>
        <begin position="309"/>
        <end position="333"/>
    </location>
</feature>
<keyword evidence="2 5" id="KW-0812">Transmembrane</keyword>
<accession>A0A0N5AFS2</accession>